<dbReference type="Gene3D" id="1.10.630.10">
    <property type="entry name" value="Cytochrome P450"/>
    <property type="match status" value="1"/>
</dbReference>
<dbReference type="GO" id="GO:0008395">
    <property type="term" value="F:steroid hydroxylase activity"/>
    <property type="evidence" value="ECO:0007669"/>
    <property type="project" value="TreeGrafter"/>
</dbReference>
<dbReference type="GO" id="GO:0016705">
    <property type="term" value="F:oxidoreductase activity, acting on paired donors, with incorporation or reduction of molecular oxygen"/>
    <property type="evidence" value="ECO:0007669"/>
    <property type="project" value="InterPro"/>
</dbReference>
<dbReference type="SUPFAM" id="SSF48264">
    <property type="entry name" value="Cytochrome P450"/>
    <property type="match status" value="1"/>
</dbReference>
<dbReference type="PANTHER" id="PTHR24304:SF2">
    <property type="entry name" value="24-HYDROXYCHOLESTEROL 7-ALPHA-HYDROXYLASE"/>
    <property type="match status" value="1"/>
</dbReference>
<evidence type="ECO:0000256" key="3">
    <source>
        <dbReference type="ARBA" id="ARBA00022723"/>
    </source>
</evidence>
<dbReference type="EMBL" id="CAJHIA010000021">
    <property type="protein sequence ID" value="CAD6446712.1"/>
    <property type="molecule type" value="Genomic_DNA"/>
</dbReference>
<reference evidence="6" key="1">
    <citation type="submission" date="2020-10" db="EMBL/GenBank/DDBJ databases">
        <authorList>
            <person name="Kusch S."/>
        </authorList>
    </citation>
    <scope>NUCLEOTIDE SEQUENCE</scope>
    <source>
        <strain evidence="6">SwB9</strain>
    </source>
</reference>
<evidence type="ECO:0000313" key="6">
    <source>
        <dbReference type="EMBL" id="CAD6446712.1"/>
    </source>
</evidence>
<accession>A0A8H2VXG5</accession>
<evidence type="ECO:0000313" key="7">
    <source>
        <dbReference type="Proteomes" id="UP000624404"/>
    </source>
</evidence>
<dbReference type="OrthoDB" id="3366823at2759"/>
<keyword evidence="5" id="KW-0843">Virulence</keyword>
<comment type="similarity">
    <text evidence="1">Belongs to the cytochrome P450 family.</text>
</comment>
<sequence>MLLNCGVNVPVLFNLIGAEIILVTGSENVRGILNDRHPITTHRVRPRFIKYALGLHPKAVALIEADTSGAQLEPLPRSNVPDHRRILRTQQESTFNSISHIGVRDFMPRYMSCYEGCVENSQIGDKWSDVSDLFILLRDLSLEASLNSLCGKYLLMQSPEFSSAFWEFDENVHFLFMGFLSWLRPRAAKARKRCLDAITRWRATAVQKSQGRKVPDETLWDDLWGSKIMRLRNNMYDKFSEFDPASRSGADLGVIWAANDNLAPVTCWLLMALLRDDRIRKQCMTEMSKARLPDEGHCPIPRFDSGMLVKQPFLNSVFSEVLRHEVTIFMAKSVEEGYKLGAYTLPKHSRVLTPSHVKHMDKSRWKTRPRAEKHPLEEFWAEDS</sequence>
<keyword evidence="2" id="KW-0349">Heme</keyword>
<dbReference type="AlphaFoldDB" id="A0A8H2VXG5"/>
<organism evidence="6 7">
    <name type="scientific">Sclerotinia trifoliorum</name>
    <dbReference type="NCBI Taxonomy" id="28548"/>
    <lineage>
        <taxon>Eukaryota</taxon>
        <taxon>Fungi</taxon>
        <taxon>Dikarya</taxon>
        <taxon>Ascomycota</taxon>
        <taxon>Pezizomycotina</taxon>
        <taxon>Leotiomycetes</taxon>
        <taxon>Helotiales</taxon>
        <taxon>Sclerotiniaceae</taxon>
        <taxon>Sclerotinia</taxon>
    </lineage>
</organism>
<keyword evidence="7" id="KW-1185">Reference proteome</keyword>
<gene>
    <name evidence="6" type="ORF">SCLTRI_LOCUS6504</name>
</gene>
<dbReference type="InterPro" id="IPR050529">
    <property type="entry name" value="CYP450_sterol_14alpha_dmase"/>
</dbReference>
<evidence type="ECO:0000256" key="4">
    <source>
        <dbReference type="ARBA" id="ARBA00023004"/>
    </source>
</evidence>
<comment type="caution">
    <text evidence="6">The sequence shown here is derived from an EMBL/GenBank/DDBJ whole genome shotgun (WGS) entry which is preliminary data.</text>
</comment>
<dbReference type="Pfam" id="PF00067">
    <property type="entry name" value="p450"/>
    <property type="match status" value="1"/>
</dbReference>
<dbReference type="InterPro" id="IPR036396">
    <property type="entry name" value="Cyt_P450_sf"/>
</dbReference>
<dbReference type="GO" id="GO:0005506">
    <property type="term" value="F:iron ion binding"/>
    <property type="evidence" value="ECO:0007669"/>
    <property type="project" value="InterPro"/>
</dbReference>
<evidence type="ECO:0000256" key="2">
    <source>
        <dbReference type="ARBA" id="ARBA00022617"/>
    </source>
</evidence>
<dbReference type="GO" id="GO:0020037">
    <property type="term" value="F:heme binding"/>
    <property type="evidence" value="ECO:0007669"/>
    <property type="project" value="InterPro"/>
</dbReference>
<name>A0A8H2VXG5_9HELO</name>
<dbReference type="PANTHER" id="PTHR24304">
    <property type="entry name" value="CYTOCHROME P450 FAMILY 7"/>
    <property type="match status" value="1"/>
</dbReference>
<dbReference type="InterPro" id="IPR001128">
    <property type="entry name" value="Cyt_P450"/>
</dbReference>
<evidence type="ECO:0000256" key="1">
    <source>
        <dbReference type="ARBA" id="ARBA00010617"/>
    </source>
</evidence>
<keyword evidence="4" id="KW-0408">Iron</keyword>
<protein>
    <submittedName>
        <fullName evidence="6">8935b353-ef79-4117-907c-d473b1d49a45</fullName>
    </submittedName>
</protein>
<proteinExistence type="inferred from homology"/>
<evidence type="ECO:0000256" key="5">
    <source>
        <dbReference type="ARBA" id="ARBA00023026"/>
    </source>
</evidence>
<keyword evidence="3" id="KW-0479">Metal-binding</keyword>
<dbReference type="Proteomes" id="UP000624404">
    <property type="component" value="Unassembled WGS sequence"/>
</dbReference>